<dbReference type="InterPro" id="IPR000753">
    <property type="entry name" value="Clusterin-like"/>
</dbReference>
<keyword evidence="4" id="KW-1015">Disulfide bond</keyword>
<evidence type="ECO:0000256" key="3">
    <source>
        <dbReference type="ARBA" id="ARBA00022525"/>
    </source>
</evidence>
<dbReference type="SMART" id="SM00035">
    <property type="entry name" value="CLa"/>
    <property type="match status" value="1"/>
</dbReference>
<feature type="domain" description="Clusterin C-terminal" evidence="7">
    <location>
        <begin position="1"/>
        <end position="178"/>
    </location>
</feature>
<comment type="similarity">
    <text evidence="2">Belongs to the clusterin family.</text>
</comment>
<accession>A0A7J7X9J7</accession>
<dbReference type="GO" id="GO:0042981">
    <property type="term" value="P:regulation of apoptotic process"/>
    <property type="evidence" value="ECO:0007669"/>
    <property type="project" value="TreeGrafter"/>
</dbReference>
<reference evidence="8 9" key="1">
    <citation type="journal article" date="2020" name="Nature">
        <title>Six reference-quality genomes reveal evolution of bat adaptations.</title>
        <authorList>
            <person name="Jebb D."/>
            <person name="Huang Z."/>
            <person name="Pippel M."/>
            <person name="Hughes G.M."/>
            <person name="Lavrichenko K."/>
            <person name="Devanna P."/>
            <person name="Winkler S."/>
            <person name="Jermiin L.S."/>
            <person name="Skirmuntt E.C."/>
            <person name="Katzourakis A."/>
            <person name="Burkitt-Gray L."/>
            <person name="Ray D.A."/>
            <person name="Sullivan K.A.M."/>
            <person name="Roscito J.G."/>
            <person name="Kirilenko B.M."/>
            <person name="Davalos L.M."/>
            <person name="Corthals A.P."/>
            <person name="Power M.L."/>
            <person name="Jones G."/>
            <person name="Ransome R.D."/>
            <person name="Dechmann D.K.N."/>
            <person name="Locatelli A.G."/>
            <person name="Puechmaille S.J."/>
            <person name="Fedrigo O."/>
            <person name="Jarvis E.D."/>
            <person name="Hiller M."/>
            <person name="Vernes S.C."/>
            <person name="Myers E.W."/>
            <person name="Teeling E.C."/>
        </authorList>
    </citation>
    <scope>NUCLEOTIDE SEQUENCE [LARGE SCALE GENOMIC DNA]</scope>
    <source>
        <strain evidence="8">MPipKuh1</strain>
        <tissue evidence="8">Flight muscle</tissue>
    </source>
</reference>
<dbReference type="GO" id="GO:0032436">
    <property type="term" value="P:positive regulation of proteasomal ubiquitin-dependent protein catabolic process"/>
    <property type="evidence" value="ECO:0007669"/>
    <property type="project" value="TreeGrafter"/>
</dbReference>
<evidence type="ECO:0000256" key="2">
    <source>
        <dbReference type="ARBA" id="ARBA00010069"/>
    </source>
</evidence>
<keyword evidence="6" id="KW-0175">Coiled coil</keyword>
<dbReference type="EMBL" id="JACAGB010000008">
    <property type="protein sequence ID" value="KAF6346331.1"/>
    <property type="molecule type" value="Genomic_DNA"/>
</dbReference>
<evidence type="ECO:0000313" key="9">
    <source>
        <dbReference type="Proteomes" id="UP000558488"/>
    </source>
</evidence>
<organism evidence="8 9">
    <name type="scientific">Pipistrellus kuhlii</name>
    <name type="common">Kuhl's pipistrelle</name>
    <dbReference type="NCBI Taxonomy" id="59472"/>
    <lineage>
        <taxon>Eukaryota</taxon>
        <taxon>Metazoa</taxon>
        <taxon>Chordata</taxon>
        <taxon>Craniata</taxon>
        <taxon>Vertebrata</taxon>
        <taxon>Euteleostomi</taxon>
        <taxon>Mammalia</taxon>
        <taxon>Eutheria</taxon>
        <taxon>Laurasiatheria</taxon>
        <taxon>Chiroptera</taxon>
        <taxon>Yangochiroptera</taxon>
        <taxon>Vespertilionidae</taxon>
        <taxon>Pipistrellus</taxon>
    </lineage>
</organism>
<dbReference type="GO" id="GO:0005634">
    <property type="term" value="C:nucleus"/>
    <property type="evidence" value="ECO:0007669"/>
    <property type="project" value="TreeGrafter"/>
</dbReference>
<protein>
    <submittedName>
        <fullName evidence="8">Clusterin</fullName>
    </submittedName>
</protein>
<dbReference type="AlphaFoldDB" id="A0A7J7X9J7"/>
<dbReference type="PANTHER" id="PTHR10970:SF1">
    <property type="entry name" value="CLUSTERIN"/>
    <property type="match status" value="1"/>
</dbReference>
<evidence type="ECO:0000259" key="7">
    <source>
        <dbReference type="SMART" id="SM00035"/>
    </source>
</evidence>
<gene>
    <name evidence="8" type="ORF">mPipKuh1_002979</name>
</gene>
<dbReference type="PANTHER" id="PTHR10970">
    <property type="entry name" value="CLUSTERIN"/>
    <property type="match status" value="1"/>
</dbReference>
<evidence type="ECO:0000313" key="8">
    <source>
        <dbReference type="EMBL" id="KAF6346331.1"/>
    </source>
</evidence>
<sequence length="184" mass="20825">MISLFPCVSAENNDNRTICKEIRHNSTGCLKMKDQCAKCQEILSVDCSGSNPTQNLLREELNSSLELAEKLSRQYEELLRSYQQKMLNTSALIKQLNEQFSWVSQLANLTQSEDQDYALHVTTVASHSSDPSVPSGFRKVILTLFNSDPITVNIPEEVSVHNPKFMETVAKKALLEYRQNAQEK</sequence>
<dbReference type="InterPro" id="IPR016015">
    <property type="entry name" value="Clusterin_C"/>
</dbReference>
<feature type="coiled-coil region" evidence="6">
    <location>
        <begin position="58"/>
        <end position="99"/>
    </location>
</feature>
<evidence type="ECO:0000256" key="5">
    <source>
        <dbReference type="ARBA" id="ARBA00023180"/>
    </source>
</evidence>
<dbReference type="Proteomes" id="UP000558488">
    <property type="component" value="Unassembled WGS sequence"/>
</dbReference>
<keyword evidence="3" id="KW-0964">Secreted</keyword>
<dbReference type="GO" id="GO:0005615">
    <property type="term" value="C:extracellular space"/>
    <property type="evidence" value="ECO:0007669"/>
    <property type="project" value="TreeGrafter"/>
</dbReference>
<name>A0A7J7X9J7_PIPKU</name>
<evidence type="ECO:0000256" key="6">
    <source>
        <dbReference type="SAM" id="Coils"/>
    </source>
</evidence>
<comment type="subcellular location">
    <subcellularLocation>
        <location evidence="1">Secreted</location>
    </subcellularLocation>
</comment>
<evidence type="ECO:0000256" key="4">
    <source>
        <dbReference type="ARBA" id="ARBA00023157"/>
    </source>
</evidence>
<keyword evidence="9" id="KW-1185">Reference proteome</keyword>
<comment type="caution">
    <text evidence="8">The sequence shown here is derived from an EMBL/GenBank/DDBJ whole genome shotgun (WGS) entry which is preliminary data.</text>
</comment>
<dbReference type="Pfam" id="PF01093">
    <property type="entry name" value="Clusterin"/>
    <property type="match status" value="1"/>
</dbReference>
<evidence type="ECO:0000256" key="1">
    <source>
        <dbReference type="ARBA" id="ARBA00004613"/>
    </source>
</evidence>
<keyword evidence="5" id="KW-0325">Glycoprotein</keyword>
<proteinExistence type="inferred from homology"/>
<dbReference type="GO" id="GO:0051787">
    <property type="term" value="F:misfolded protein binding"/>
    <property type="evidence" value="ECO:0007669"/>
    <property type="project" value="TreeGrafter"/>
</dbReference>